<reference evidence="1 2" key="1">
    <citation type="submission" date="2019-07" db="EMBL/GenBank/DDBJ databases">
        <title>Whole genome shotgun sequence of Pseudonocardia sulfidoxydans NBRC 16205.</title>
        <authorList>
            <person name="Hosoyama A."/>
            <person name="Uohara A."/>
            <person name="Ohji S."/>
            <person name="Ichikawa N."/>
        </authorList>
    </citation>
    <scope>NUCLEOTIDE SEQUENCE [LARGE SCALE GENOMIC DNA]</scope>
    <source>
        <strain evidence="1 2">NBRC 16205</strain>
    </source>
</reference>
<keyword evidence="2" id="KW-1185">Reference proteome</keyword>
<dbReference type="EMBL" id="BJVJ01000075">
    <property type="protein sequence ID" value="GEL26122.1"/>
    <property type="molecule type" value="Genomic_DNA"/>
</dbReference>
<accession>A0A511DMU4</accession>
<organism evidence="1 2">
    <name type="scientific">Pseudonocardia sulfidoxydans NBRC 16205</name>
    <dbReference type="NCBI Taxonomy" id="1223511"/>
    <lineage>
        <taxon>Bacteria</taxon>
        <taxon>Bacillati</taxon>
        <taxon>Actinomycetota</taxon>
        <taxon>Actinomycetes</taxon>
        <taxon>Pseudonocardiales</taxon>
        <taxon>Pseudonocardiaceae</taxon>
        <taxon>Pseudonocardia</taxon>
    </lineage>
</organism>
<proteinExistence type="predicted"/>
<comment type="caution">
    <text evidence="1">The sequence shown here is derived from an EMBL/GenBank/DDBJ whole genome shotgun (WGS) entry which is preliminary data.</text>
</comment>
<protein>
    <submittedName>
        <fullName evidence="1">Uncharacterized protein</fullName>
    </submittedName>
</protein>
<dbReference type="Proteomes" id="UP000321685">
    <property type="component" value="Unassembled WGS sequence"/>
</dbReference>
<sequence>MAYFVLRAHALLNPTGQTGLIATNTLAQGDTREVGLDQLVADGVTIRRAVKSEPWPSRSAVLEYCAVWTSRVALGEDAQRRADGVVVAAIAPSLDSVSRVAGNPYRLAAKRGVSYQGSDILGLGFTMEPGRAQELIAADPRNADVLFPYLNGQDLNSDPECRARRWVIDIHDWPEDRAAAYPECFAQVRELVKPEREQNNDKRRREIW</sequence>
<dbReference type="AlphaFoldDB" id="A0A511DMU4"/>
<dbReference type="RefSeq" id="WP_246115330.1">
    <property type="nucleotide sequence ID" value="NZ_BJVJ01000075.1"/>
</dbReference>
<evidence type="ECO:0000313" key="2">
    <source>
        <dbReference type="Proteomes" id="UP000321685"/>
    </source>
</evidence>
<name>A0A511DMU4_9PSEU</name>
<evidence type="ECO:0000313" key="1">
    <source>
        <dbReference type="EMBL" id="GEL26122.1"/>
    </source>
</evidence>
<gene>
    <name evidence="1" type="ORF">PSU4_50760</name>
</gene>